<dbReference type="Pfam" id="PF02517">
    <property type="entry name" value="Rce1-like"/>
    <property type="match status" value="1"/>
</dbReference>
<feature type="compositionally biased region" description="Low complexity" evidence="1">
    <location>
        <begin position="1"/>
        <end position="17"/>
    </location>
</feature>
<dbReference type="Proteomes" id="UP001500427">
    <property type="component" value="Unassembled WGS sequence"/>
</dbReference>
<keyword evidence="2" id="KW-0812">Transmembrane</keyword>
<gene>
    <name evidence="4" type="ORF">GCM10023258_23020</name>
</gene>
<sequence length="293" mass="30891">MTLHTSPDASPDASPASWVTRGPRPEPSQGRRAAEAVALVAIWVTAGYLLHLSRNAYLLLGIPMTAAFQLLVRRRPLRELFAGGTTRFALDRRGFAMATVLAITPGYYAVGAFTAADWTEFGWYLAAMAGAVAAAFSLRASSIVATVRSAALPMAIGAVGMGTVFGAVHIATGTPLPAMAAVAALAKYTALYYPATFLLEEVAFRGALDAHVHHDGDSRRWQSAAFVSALWGLWHLPVASGFPLPLLVVEIVVVHVALGVGLSLAWRRSRNLGGPALAHAVIDAVRNATMLGL</sequence>
<feature type="transmembrane region" description="Helical" evidence="2">
    <location>
        <begin position="121"/>
        <end position="138"/>
    </location>
</feature>
<feature type="region of interest" description="Disordered" evidence="1">
    <location>
        <begin position="1"/>
        <end position="30"/>
    </location>
</feature>
<feature type="transmembrane region" description="Helical" evidence="2">
    <location>
        <begin position="150"/>
        <end position="172"/>
    </location>
</feature>
<feature type="transmembrane region" description="Helical" evidence="2">
    <location>
        <begin position="244"/>
        <end position="266"/>
    </location>
</feature>
<dbReference type="RefSeq" id="WP_345507621.1">
    <property type="nucleotide sequence ID" value="NZ_BAABIW010000015.1"/>
</dbReference>
<proteinExistence type="predicted"/>
<evidence type="ECO:0000259" key="3">
    <source>
        <dbReference type="Pfam" id="PF02517"/>
    </source>
</evidence>
<organism evidence="4 5">
    <name type="scientific">Terrabacter aeriphilus</name>
    <dbReference type="NCBI Taxonomy" id="515662"/>
    <lineage>
        <taxon>Bacteria</taxon>
        <taxon>Bacillati</taxon>
        <taxon>Actinomycetota</taxon>
        <taxon>Actinomycetes</taxon>
        <taxon>Micrococcales</taxon>
        <taxon>Intrasporangiaceae</taxon>
        <taxon>Terrabacter</taxon>
    </lineage>
</organism>
<evidence type="ECO:0000256" key="2">
    <source>
        <dbReference type="SAM" id="Phobius"/>
    </source>
</evidence>
<evidence type="ECO:0000313" key="5">
    <source>
        <dbReference type="Proteomes" id="UP001500427"/>
    </source>
</evidence>
<reference evidence="5" key="1">
    <citation type="journal article" date="2019" name="Int. J. Syst. Evol. Microbiol.">
        <title>The Global Catalogue of Microorganisms (GCM) 10K type strain sequencing project: providing services to taxonomists for standard genome sequencing and annotation.</title>
        <authorList>
            <consortium name="The Broad Institute Genomics Platform"/>
            <consortium name="The Broad Institute Genome Sequencing Center for Infectious Disease"/>
            <person name="Wu L."/>
            <person name="Ma J."/>
        </authorList>
    </citation>
    <scope>NUCLEOTIDE SEQUENCE [LARGE SCALE GENOMIC DNA]</scope>
    <source>
        <strain evidence="5">JCM 17687</strain>
    </source>
</reference>
<keyword evidence="2" id="KW-0472">Membrane</keyword>
<accession>A0ABP9JCP3</accession>
<name>A0ABP9JCP3_9MICO</name>
<keyword evidence="2" id="KW-1133">Transmembrane helix</keyword>
<feature type="transmembrane region" description="Helical" evidence="2">
    <location>
        <begin position="56"/>
        <end position="73"/>
    </location>
</feature>
<protein>
    <recommendedName>
        <fullName evidence="3">CAAX prenyl protease 2/Lysostaphin resistance protein A-like domain-containing protein</fullName>
    </recommendedName>
</protein>
<evidence type="ECO:0000256" key="1">
    <source>
        <dbReference type="SAM" id="MobiDB-lite"/>
    </source>
</evidence>
<feature type="transmembrane region" description="Helical" evidence="2">
    <location>
        <begin position="94"/>
        <end position="115"/>
    </location>
</feature>
<evidence type="ECO:0000313" key="4">
    <source>
        <dbReference type="EMBL" id="GAA5027932.1"/>
    </source>
</evidence>
<dbReference type="InterPro" id="IPR003675">
    <property type="entry name" value="Rce1/LyrA-like_dom"/>
</dbReference>
<feature type="domain" description="CAAX prenyl protease 2/Lysostaphin resistance protein A-like" evidence="3">
    <location>
        <begin position="191"/>
        <end position="285"/>
    </location>
</feature>
<comment type="caution">
    <text evidence="4">The sequence shown here is derived from an EMBL/GenBank/DDBJ whole genome shotgun (WGS) entry which is preliminary data.</text>
</comment>
<dbReference type="EMBL" id="BAABIW010000015">
    <property type="protein sequence ID" value="GAA5027932.1"/>
    <property type="molecule type" value="Genomic_DNA"/>
</dbReference>
<keyword evidence="5" id="KW-1185">Reference proteome</keyword>